<comment type="caution">
    <text evidence="1">The sequence shown here is derived from an EMBL/GenBank/DDBJ whole genome shotgun (WGS) entry which is preliminary data.</text>
</comment>
<gene>
    <name evidence="1" type="ORF">M8818_000634</name>
</gene>
<accession>A0ACC3SMC8</accession>
<organism evidence="1 2">
    <name type="scientific">Zalaria obscura</name>
    <dbReference type="NCBI Taxonomy" id="2024903"/>
    <lineage>
        <taxon>Eukaryota</taxon>
        <taxon>Fungi</taxon>
        <taxon>Dikarya</taxon>
        <taxon>Ascomycota</taxon>
        <taxon>Pezizomycotina</taxon>
        <taxon>Dothideomycetes</taxon>
        <taxon>Dothideomycetidae</taxon>
        <taxon>Dothideales</taxon>
        <taxon>Zalariaceae</taxon>
        <taxon>Zalaria</taxon>
    </lineage>
</organism>
<evidence type="ECO:0000313" key="2">
    <source>
        <dbReference type="Proteomes" id="UP001320706"/>
    </source>
</evidence>
<evidence type="ECO:0000313" key="1">
    <source>
        <dbReference type="EMBL" id="KAK8219660.1"/>
    </source>
</evidence>
<reference evidence="1" key="1">
    <citation type="submission" date="2024-02" db="EMBL/GenBank/DDBJ databases">
        <title>Metagenome Assembled Genome of Zalaria obscura JY119.</title>
        <authorList>
            <person name="Vighnesh L."/>
            <person name="Jagadeeshwari U."/>
            <person name="Venkata Ramana C."/>
            <person name="Sasikala C."/>
        </authorList>
    </citation>
    <scope>NUCLEOTIDE SEQUENCE</scope>
    <source>
        <strain evidence="1">JY119</strain>
    </source>
</reference>
<dbReference type="Proteomes" id="UP001320706">
    <property type="component" value="Unassembled WGS sequence"/>
</dbReference>
<dbReference type="EMBL" id="JAMKPW020000003">
    <property type="protein sequence ID" value="KAK8219660.1"/>
    <property type="molecule type" value="Genomic_DNA"/>
</dbReference>
<protein>
    <submittedName>
        <fullName evidence="1">Uncharacterized protein</fullName>
    </submittedName>
</protein>
<sequence>MTGMEIDGGPLPPSSRPETADSEKGNETILEPVEVANPNQDGDNELQRTTTNASSVVLASKARTISLVITLTGAAFLNTLSVQAAVIVLPTIGDDLGIPAARQQWIVSAYSLTFGCFLLLWGRLADVYGKRLIFIWGSAWVAACTIAIPFCPDEISFDVLRGLQGLGAAANVPTAIGILGVTFPPGKAKNYAFSFYSAGAPMGSVFGNILGGVVGQYASWKWIFWILAIIAAVVTASGYFIIPQPPVHAHASALKGAVDWFGGTVITVALLMLLFALTEGNVVGWRTAWVPVLIVVSVLLVGVFAFWQHFLEKKGGRPPLMKVSVFKSVKVSAAMVAMALFFASFNNYLVFATYFFQEYQGQTAIETTLRFIPTGVVGCMTVIVTSQILARVRVHYILMFGMLVISISNLLFAIPIPSTTTYWAFGFPAMVLSVFGADTLYPSLTLFTAHSLPRSDQALGGALINAVGQIGRAIGLAIGTAIQVAVQASAEGTSVQDAQAGESRGNPAYLKGVRAAEWLNFAFGITGFVVVAFFFRGPLKVGAHKK</sequence>
<name>A0ACC3SMC8_9PEZI</name>
<proteinExistence type="predicted"/>
<keyword evidence="2" id="KW-1185">Reference proteome</keyword>